<proteinExistence type="predicted"/>
<evidence type="ECO:0000313" key="2">
    <source>
        <dbReference type="EMBL" id="SVA82905.1"/>
    </source>
</evidence>
<dbReference type="AlphaFoldDB" id="A0A381Z0Y3"/>
<dbReference type="GO" id="GO:0018845">
    <property type="term" value="F:2-hydroxychromene-2-carboxylate isomerase activity"/>
    <property type="evidence" value="ECO:0007669"/>
    <property type="project" value="InterPro"/>
</dbReference>
<dbReference type="GO" id="GO:0004602">
    <property type="term" value="F:glutathione peroxidase activity"/>
    <property type="evidence" value="ECO:0007669"/>
    <property type="project" value="TreeGrafter"/>
</dbReference>
<evidence type="ECO:0000259" key="1">
    <source>
        <dbReference type="Pfam" id="PF01323"/>
    </source>
</evidence>
<dbReference type="PANTHER" id="PTHR42943">
    <property type="entry name" value="GLUTATHIONE S-TRANSFERASE KAPPA"/>
    <property type="match status" value="1"/>
</dbReference>
<dbReference type="EMBL" id="UINC01019562">
    <property type="protein sequence ID" value="SVA82905.1"/>
    <property type="molecule type" value="Genomic_DNA"/>
</dbReference>
<dbReference type="PIRSF" id="PIRSF006386">
    <property type="entry name" value="HCCAis_GSTk"/>
    <property type="match status" value="1"/>
</dbReference>
<gene>
    <name evidence="2" type="ORF">METZ01_LOCUS135759</name>
</gene>
<dbReference type="GO" id="GO:0004364">
    <property type="term" value="F:glutathione transferase activity"/>
    <property type="evidence" value="ECO:0007669"/>
    <property type="project" value="TreeGrafter"/>
</dbReference>
<dbReference type="InterPro" id="IPR014440">
    <property type="entry name" value="HCCAis_GSTk"/>
</dbReference>
<dbReference type="SUPFAM" id="SSF52833">
    <property type="entry name" value="Thioredoxin-like"/>
    <property type="match status" value="1"/>
</dbReference>
<dbReference type="InterPro" id="IPR001853">
    <property type="entry name" value="DSBA-like_thioredoxin_dom"/>
</dbReference>
<dbReference type="GO" id="GO:0006749">
    <property type="term" value="P:glutathione metabolic process"/>
    <property type="evidence" value="ECO:0007669"/>
    <property type="project" value="TreeGrafter"/>
</dbReference>
<dbReference type="InterPro" id="IPR051924">
    <property type="entry name" value="GST_Kappa/NadH"/>
</dbReference>
<dbReference type="Pfam" id="PF01323">
    <property type="entry name" value="DSBA"/>
    <property type="match status" value="1"/>
</dbReference>
<sequence>MQIDYYYTLMSPWAYFGAPRFYAMQKKYKFRINHLPLDIMKLFPLSGGEPLGKRAEQRKAYRMMELKRWHKKLNMPINFMPKYFPPSDVSKASTIILSIDDQQKQNDISFLFLRQMWVEEKDVGDENNIREACNNLDLNFDQLLTAANTKIELYHSLAEKAAQLNVFGSPTYVVNKEIFWGQDRLDLLEEFVDKNL</sequence>
<feature type="domain" description="DSBA-like thioredoxin" evidence="1">
    <location>
        <begin position="2"/>
        <end position="191"/>
    </location>
</feature>
<dbReference type="GO" id="GO:0005777">
    <property type="term" value="C:peroxisome"/>
    <property type="evidence" value="ECO:0007669"/>
    <property type="project" value="TreeGrafter"/>
</dbReference>
<dbReference type="GO" id="GO:0005739">
    <property type="term" value="C:mitochondrion"/>
    <property type="evidence" value="ECO:0007669"/>
    <property type="project" value="TreeGrafter"/>
</dbReference>
<dbReference type="CDD" id="cd03022">
    <property type="entry name" value="DsbA_HCCA_Iso"/>
    <property type="match status" value="1"/>
</dbReference>
<name>A0A381Z0Y3_9ZZZZ</name>
<protein>
    <recommendedName>
        <fullName evidence="1">DSBA-like thioredoxin domain-containing protein</fullName>
    </recommendedName>
</protein>
<dbReference type="InterPro" id="IPR036249">
    <property type="entry name" value="Thioredoxin-like_sf"/>
</dbReference>
<reference evidence="2" key="1">
    <citation type="submission" date="2018-05" db="EMBL/GenBank/DDBJ databases">
        <authorList>
            <person name="Lanie J.A."/>
            <person name="Ng W.-L."/>
            <person name="Kazmierczak K.M."/>
            <person name="Andrzejewski T.M."/>
            <person name="Davidsen T.M."/>
            <person name="Wayne K.J."/>
            <person name="Tettelin H."/>
            <person name="Glass J.I."/>
            <person name="Rusch D."/>
            <person name="Podicherti R."/>
            <person name="Tsui H.-C.T."/>
            <person name="Winkler M.E."/>
        </authorList>
    </citation>
    <scope>NUCLEOTIDE SEQUENCE</scope>
</reference>
<dbReference type="GO" id="GO:1901170">
    <property type="term" value="P:naphthalene catabolic process"/>
    <property type="evidence" value="ECO:0007669"/>
    <property type="project" value="InterPro"/>
</dbReference>
<organism evidence="2">
    <name type="scientific">marine metagenome</name>
    <dbReference type="NCBI Taxonomy" id="408172"/>
    <lineage>
        <taxon>unclassified sequences</taxon>
        <taxon>metagenomes</taxon>
        <taxon>ecological metagenomes</taxon>
    </lineage>
</organism>
<dbReference type="Gene3D" id="3.40.30.10">
    <property type="entry name" value="Glutaredoxin"/>
    <property type="match status" value="1"/>
</dbReference>
<dbReference type="PANTHER" id="PTHR42943:SF13">
    <property type="entry name" value="GLUTATHIONE S-TRANSFERASE KAPPA-RELATED"/>
    <property type="match status" value="1"/>
</dbReference>
<accession>A0A381Z0Y3</accession>
<dbReference type="InterPro" id="IPR044087">
    <property type="entry name" value="NahD-like"/>
</dbReference>